<protein>
    <submittedName>
        <fullName evidence="2">Uncharacterized protein</fullName>
    </submittedName>
</protein>
<evidence type="ECO:0000313" key="3">
    <source>
        <dbReference type="Proteomes" id="UP001295420"/>
    </source>
</evidence>
<dbReference type="EMBL" id="CAKMTQ010000035">
    <property type="protein sequence ID" value="CAH1536763.1"/>
    <property type="molecule type" value="Genomic_DNA"/>
</dbReference>
<proteinExistence type="predicted"/>
<feature type="region of interest" description="Disordered" evidence="1">
    <location>
        <begin position="117"/>
        <end position="166"/>
    </location>
</feature>
<reference evidence="2" key="1">
    <citation type="submission" date="2022-01" db="EMBL/GenBank/DDBJ databases">
        <authorList>
            <person name="Lagorce A."/>
        </authorList>
    </citation>
    <scope>NUCLEOTIDE SEQUENCE</scope>
    <source>
        <strain evidence="2">Th15_F1_D04</strain>
    </source>
</reference>
<feature type="compositionally biased region" description="Basic and acidic residues" evidence="1">
    <location>
        <begin position="125"/>
        <end position="166"/>
    </location>
</feature>
<organism evidence="2 3">
    <name type="scientific">Vibrio owensii</name>
    <dbReference type="NCBI Taxonomy" id="696485"/>
    <lineage>
        <taxon>Bacteria</taxon>
        <taxon>Pseudomonadati</taxon>
        <taxon>Pseudomonadota</taxon>
        <taxon>Gammaproteobacteria</taxon>
        <taxon>Vibrionales</taxon>
        <taxon>Vibrionaceae</taxon>
        <taxon>Vibrio</taxon>
    </lineage>
</organism>
<evidence type="ECO:0000313" key="2">
    <source>
        <dbReference type="EMBL" id="CAH1536763.1"/>
    </source>
</evidence>
<accession>A0AAU9QBH0</accession>
<name>A0AAU9QBH0_9VIBR</name>
<gene>
    <name evidence="2" type="ORF">THF1D04_400005</name>
</gene>
<evidence type="ECO:0000256" key="1">
    <source>
        <dbReference type="SAM" id="MobiDB-lite"/>
    </source>
</evidence>
<comment type="caution">
    <text evidence="2">The sequence shown here is derived from an EMBL/GenBank/DDBJ whole genome shotgun (WGS) entry which is preliminary data.</text>
</comment>
<sequence length="178" mass="20391">MTNFHQGCDVNTTIISTSIENSFAIKQAHQGQYDIINVNQKNDIQNLSTDELRQHVIIALSQGNTDLNPNNIEKIMANFAGRDIQFVTPDNLLTDIQTYIDKFHHKDIDEKHELSQAESSIDKLTPSKEDVISQYGKEQDSKALEQVEPKAHTKQHELDFDNKPLDAMEREIECELER</sequence>
<dbReference type="Proteomes" id="UP001295420">
    <property type="component" value="Unassembled WGS sequence"/>
</dbReference>
<dbReference type="AlphaFoldDB" id="A0AAU9QBH0"/>